<dbReference type="STRING" id="269621.A0A238F6M8"/>
<feature type="region of interest" description="Disordered" evidence="6">
    <location>
        <begin position="1"/>
        <end position="56"/>
    </location>
</feature>
<feature type="region of interest" description="Disordered" evidence="6">
    <location>
        <begin position="528"/>
        <end position="566"/>
    </location>
</feature>
<dbReference type="GO" id="GO:0006355">
    <property type="term" value="P:regulation of DNA-templated transcription"/>
    <property type="evidence" value="ECO:0007669"/>
    <property type="project" value="InterPro"/>
</dbReference>
<feature type="compositionally biased region" description="Basic and acidic residues" evidence="6">
    <location>
        <begin position="213"/>
        <end position="223"/>
    </location>
</feature>
<dbReference type="InterPro" id="IPR006939">
    <property type="entry name" value="SNF5"/>
</dbReference>
<dbReference type="GO" id="GO:0006338">
    <property type="term" value="P:chromatin remodeling"/>
    <property type="evidence" value="ECO:0007669"/>
    <property type="project" value="InterPro"/>
</dbReference>
<gene>
    <name evidence="7" type="ORF">BQ2448_530</name>
</gene>
<feature type="compositionally biased region" description="Low complexity" evidence="6">
    <location>
        <begin position="874"/>
        <end position="891"/>
    </location>
</feature>
<organism evidence="7 8">
    <name type="scientific">Microbotryum intermedium</name>
    <dbReference type="NCBI Taxonomy" id="269621"/>
    <lineage>
        <taxon>Eukaryota</taxon>
        <taxon>Fungi</taxon>
        <taxon>Dikarya</taxon>
        <taxon>Basidiomycota</taxon>
        <taxon>Pucciniomycotina</taxon>
        <taxon>Microbotryomycetes</taxon>
        <taxon>Microbotryales</taxon>
        <taxon>Microbotryaceae</taxon>
        <taxon>Microbotryum</taxon>
    </lineage>
</organism>
<feature type="region of interest" description="Disordered" evidence="6">
    <location>
        <begin position="193"/>
        <end position="240"/>
    </location>
</feature>
<name>A0A238F6M8_9BASI</name>
<dbReference type="Gene3D" id="3.30.50.10">
    <property type="entry name" value="Erythroid Transcription Factor GATA-1, subunit A"/>
    <property type="match status" value="1"/>
</dbReference>
<evidence type="ECO:0000256" key="3">
    <source>
        <dbReference type="ARBA" id="ARBA00023015"/>
    </source>
</evidence>
<comment type="similarity">
    <text evidence="2">Belongs to the SNF5 family.</text>
</comment>
<evidence type="ECO:0000256" key="1">
    <source>
        <dbReference type="ARBA" id="ARBA00004123"/>
    </source>
</evidence>
<evidence type="ECO:0000256" key="4">
    <source>
        <dbReference type="ARBA" id="ARBA00023163"/>
    </source>
</evidence>
<feature type="compositionally biased region" description="Basic residues" evidence="6">
    <location>
        <begin position="224"/>
        <end position="234"/>
    </location>
</feature>
<dbReference type="GO" id="GO:0000228">
    <property type="term" value="C:nuclear chromosome"/>
    <property type="evidence" value="ECO:0007669"/>
    <property type="project" value="InterPro"/>
</dbReference>
<keyword evidence="5" id="KW-0539">Nucleus</keyword>
<dbReference type="GO" id="GO:0008270">
    <property type="term" value="F:zinc ion binding"/>
    <property type="evidence" value="ECO:0007669"/>
    <property type="project" value="InterPro"/>
</dbReference>
<feature type="region of interest" description="Disordered" evidence="6">
    <location>
        <begin position="89"/>
        <end position="119"/>
    </location>
</feature>
<accession>A0A238F6M8</accession>
<evidence type="ECO:0000256" key="6">
    <source>
        <dbReference type="SAM" id="MobiDB-lite"/>
    </source>
</evidence>
<proteinExistence type="inferred from homology"/>
<feature type="region of interest" description="Disordered" evidence="6">
    <location>
        <begin position="816"/>
        <end position="933"/>
    </location>
</feature>
<evidence type="ECO:0000256" key="5">
    <source>
        <dbReference type="ARBA" id="ARBA00023242"/>
    </source>
</evidence>
<sequence>MNGHGPATRPPPSAMEGSHILRGGTRPSLAPLTTPGPSGPPSYHPAQGIADPNSSTGLASRFEIEAVGSTLLSSVPSTSATSLSATTMTQYGATARQQARLAGKVPSPLPRTEPDDGGPSYKVPMYALFTRIAALEPGVEFPAIADERDQKRVEQWMQRDLDYERANLDKKRMRTREVQSLLDEASVRQDWLGPRLANEGSGVKPTPSNRLRIKTEQERERDRRSGKRGPHRKEVKMSKAQLRDMAKSKECLIPIRLEIEHEVYRLRDTFTWNLRETMVTPEIFASHLCEDLRLPYAHFYKEVVAQIKRAIEDAQMTENYDAYLGDDLGHTKEMNRRWFQQGQHKLTDEDQPDGEVGLDVSLRARQSALERAEEPIEMNHEQMNDHPIPKPLTDGVLGVGDDFAPREASVVVEGASDAPAHFDIYANEELRVTIKLDITIDSVQLVDQFEWDLSDAQNSPEEFAETFATELGLNGDFQTAICHSIREQLDVFTRSLCILGHAQGLLVPDEELRRQFLTPVSEPIRTESAADYTPLLNQLTPDEVDRNDKEREREVRRKRRQTKGRGVTLPDRDFVRTHRTIVPKSTGVPIISYQDTRGEIMYPMGEIGMPYPIVAPSSIEKPPDLETHAASPLKLIHTKGQPGLGHVVDGKANKNQLKRSLGDGLGYLAAGDASAQTQGDANKRPAGPGRGRRTNLEALGLHPHIIDGAWYCANCGVPDSIAVGRRKGPTGANSLCGQCGKFFHRYRRNRPCTYTTDPETHRQAKEALDAAAAAAKLAKNQAAAQARAAAAAAAAASAAAIGDEASMASAKLSMLSTASDRGGTATRDNSSEESGNDDDDSDDGSSVTGRSARPKHSNRSPRGPSPFAREGSTDSDLSSASDSPRRPSTSDVRTMSIGGKGIPPLPTHAPAPSFSSNAARSTRPADSGPPVPPTWMHAAAAELRAKQVDDRFDIIPRPRPVDPTAVQEWRIRCLDCPGKLYNVGPGETLDNFSVHFKNRVHRGNVEARLKGLPPPPHG</sequence>
<evidence type="ECO:0000313" key="8">
    <source>
        <dbReference type="Proteomes" id="UP000198372"/>
    </source>
</evidence>
<protein>
    <submittedName>
        <fullName evidence="7">BQ2448_530 protein</fullName>
    </submittedName>
</protein>
<dbReference type="PANTHER" id="PTHR10019">
    <property type="entry name" value="SNF5"/>
    <property type="match status" value="1"/>
</dbReference>
<feature type="compositionally biased region" description="Basic and acidic residues" evidence="6">
    <location>
        <begin position="543"/>
        <end position="555"/>
    </location>
</feature>
<feature type="compositionally biased region" description="Acidic residues" evidence="6">
    <location>
        <begin position="834"/>
        <end position="843"/>
    </location>
</feature>
<feature type="region of interest" description="Disordered" evidence="6">
    <location>
        <begin position="672"/>
        <end position="694"/>
    </location>
</feature>
<keyword evidence="8" id="KW-1185">Reference proteome</keyword>
<dbReference type="OrthoDB" id="515064at2759"/>
<dbReference type="EMBL" id="FMSP01000003">
    <property type="protein sequence ID" value="SCV68409.1"/>
    <property type="molecule type" value="Genomic_DNA"/>
</dbReference>
<dbReference type="Proteomes" id="UP000198372">
    <property type="component" value="Unassembled WGS sequence"/>
</dbReference>
<dbReference type="Pfam" id="PF04855">
    <property type="entry name" value="SNF5"/>
    <property type="match status" value="1"/>
</dbReference>
<evidence type="ECO:0000313" key="7">
    <source>
        <dbReference type="EMBL" id="SCV68409.1"/>
    </source>
</evidence>
<reference evidence="8" key="1">
    <citation type="submission" date="2016-09" db="EMBL/GenBank/DDBJ databases">
        <authorList>
            <person name="Jeantristanb JTB J.-T."/>
            <person name="Ricardo R."/>
        </authorList>
    </citation>
    <scope>NUCLEOTIDE SEQUENCE [LARGE SCALE GENOMIC DNA]</scope>
</reference>
<comment type="subcellular location">
    <subcellularLocation>
        <location evidence="1">Nucleus</location>
    </subcellularLocation>
</comment>
<keyword evidence="3" id="KW-0805">Transcription regulation</keyword>
<dbReference type="InterPro" id="IPR013088">
    <property type="entry name" value="Znf_NHR/GATA"/>
</dbReference>
<dbReference type="AlphaFoldDB" id="A0A238F6M8"/>
<keyword evidence="4" id="KW-0804">Transcription</keyword>
<evidence type="ECO:0000256" key="2">
    <source>
        <dbReference type="ARBA" id="ARBA00010239"/>
    </source>
</evidence>